<evidence type="ECO:0000256" key="5">
    <source>
        <dbReference type="ARBA" id="ARBA00022448"/>
    </source>
</evidence>
<comment type="subcellular location">
    <subcellularLocation>
        <location evidence="1 18">Mitochondrion inner membrane</location>
        <topology evidence="1 18">Multi-pass membrane protein</topology>
    </subcellularLocation>
</comment>
<evidence type="ECO:0000256" key="13">
    <source>
        <dbReference type="ARBA" id="ARBA00022989"/>
    </source>
</evidence>
<dbReference type="CTD" id="4513"/>
<evidence type="ECO:0000256" key="7">
    <source>
        <dbReference type="ARBA" id="ARBA00022692"/>
    </source>
</evidence>
<evidence type="ECO:0000256" key="14">
    <source>
        <dbReference type="ARBA" id="ARBA00023008"/>
    </source>
</evidence>
<keyword evidence="5 18" id="KW-0813">Transport</keyword>
<proteinExistence type="inferred from homology"/>
<dbReference type="Gene3D" id="2.60.40.420">
    <property type="entry name" value="Cupredoxins - blue copper proteins"/>
    <property type="match status" value="1"/>
</dbReference>
<evidence type="ECO:0000256" key="16">
    <source>
        <dbReference type="ARBA" id="ARBA00023136"/>
    </source>
</evidence>
<keyword evidence="8 18" id="KW-0479">Metal-binding</keyword>
<comment type="cofactor">
    <cofactor evidence="18">
        <name>Cu cation</name>
        <dbReference type="ChEBI" id="CHEBI:23378"/>
    </cofactor>
    <text evidence="18">Binds a copper A center.</text>
</comment>
<evidence type="ECO:0000256" key="3">
    <source>
        <dbReference type="ARBA" id="ARBA00011164"/>
    </source>
</evidence>
<keyword evidence="9 18" id="KW-0999">Mitochondrion inner membrane</keyword>
<evidence type="ECO:0000256" key="6">
    <source>
        <dbReference type="ARBA" id="ARBA00022660"/>
    </source>
</evidence>
<keyword evidence="11" id="KW-1278">Translocase</keyword>
<dbReference type="SUPFAM" id="SSF49503">
    <property type="entry name" value="Cupredoxins"/>
    <property type="match status" value="1"/>
</dbReference>
<evidence type="ECO:0000256" key="2">
    <source>
        <dbReference type="ARBA" id="ARBA00007866"/>
    </source>
</evidence>
<evidence type="ECO:0000256" key="8">
    <source>
        <dbReference type="ARBA" id="ARBA00022723"/>
    </source>
</evidence>
<name>E0XH04_9CRUS</name>
<keyword evidence="10" id="KW-0460">Magnesium</keyword>
<dbReference type="InterPro" id="IPR011759">
    <property type="entry name" value="Cyt_c_oxidase_su2_TM_dom"/>
</dbReference>
<dbReference type="PROSITE" id="PS00078">
    <property type="entry name" value="COX2"/>
    <property type="match status" value="1"/>
</dbReference>
<comment type="catalytic activity">
    <reaction evidence="17">
        <text>4 Fe(II)-[cytochrome c] + O2 + 8 H(+)(in) = 4 Fe(III)-[cytochrome c] + 2 H2O + 4 H(+)(out)</text>
        <dbReference type="Rhea" id="RHEA:11436"/>
        <dbReference type="Rhea" id="RHEA-COMP:10350"/>
        <dbReference type="Rhea" id="RHEA-COMP:14399"/>
        <dbReference type="ChEBI" id="CHEBI:15377"/>
        <dbReference type="ChEBI" id="CHEBI:15378"/>
        <dbReference type="ChEBI" id="CHEBI:15379"/>
        <dbReference type="ChEBI" id="CHEBI:29033"/>
        <dbReference type="ChEBI" id="CHEBI:29034"/>
        <dbReference type="EC" id="7.1.1.9"/>
    </reaction>
    <physiologicalReaction direction="left-to-right" evidence="17">
        <dbReference type="Rhea" id="RHEA:11437"/>
    </physiologicalReaction>
</comment>
<dbReference type="FunFam" id="2.60.40.420:FF:000001">
    <property type="entry name" value="Cytochrome c oxidase subunit 2"/>
    <property type="match status" value="1"/>
</dbReference>
<protein>
    <recommendedName>
        <fullName evidence="4 18">Cytochrome c oxidase subunit 2</fullName>
    </recommendedName>
</protein>
<dbReference type="GO" id="GO:0042773">
    <property type="term" value="P:ATP synthesis coupled electron transport"/>
    <property type="evidence" value="ECO:0007669"/>
    <property type="project" value="TreeGrafter"/>
</dbReference>
<dbReference type="PANTHER" id="PTHR22888">
    <property type="entry name" value="CYTOCHROME C OXIDASE, SUBUNIT II"/>
    <property type="match status" value="1"/>
</dbReference>
<dbReference type="InterPro" id="IPR008972">
    <property type="entry name" value="Cupredoxin"/>
</dbReference>
<reference evidence="22" key="1">
    <citation type="journal article" date="2010" name="Mitochondrial DNA">
        <title>The mitochondrial genome of the Japanese skeleton shrimp Caprella mutica (Amphipoda: Caprellidea) reveals a unique gene order and shared apomorphic translocations with Gammaridea.</title>
        <authorList>
            <person name="Kilpert F."/>
            <person name="Podsiadlowski L."/>
        </authorList>
    </citation>
    <scope>NUCLEOTIDE SEQUENCE</scope>
</reference>
<evidence type="ECO:0000256" key="18">
    <source>
        <dbReference type="RuleBase" id="RU000457"/>
    </source>
</evidence>
<evidence type="ECO:0000256" key="12">
    <source>
        <dbReference type="ARBA" id="ARBA00022982"/>
    </source>
</evidence>
<feature type="domain" description="Cytochrome oxidase subunit II transmembrane region profile" evidence="21">
    <location>
        <begin position="1"/>
        <end position="91"/>
    </location>
</feature>
<sequence length="227" mass="26099">MPTWSMLSFQDSASPVMEEWSYFHDFTMLIIVMITTLVGVNMSLMFIYKVSDRFLLQNQMIEMIWTVAPVFILFIIAIPSLKVLYLMDDPFSPNLTIKAIGHQWYWSYEYSDFPDIEFNSYMLPSEDMKSNDTRLLETDNSLVVPTGSKIRVITTAADVIHSWTIPSMGVKADAVPGRLNQTMFSTNRTGLFYGQCSEICGANHSFMPIKMEVVPMKEFSNWLMTIE</sequence>
<dbReference type="InterPro" id="IPR001505">
    <property type="entry name" value="Copper_CuA"/>
</dbReference>
<evidence type="ECO:0000259" key="21">
    <source>
        <dbReference type="PROSITE" id="PS50999"/>
    </source>
</evidence>
<dbReference type="EMBL" id="GU130250">
    <property type="protein sequence ID" value="ADA69724.1"/>
    <property type="molecule type" value="Genomic_DNA"/>
</dbReference>
<dbReference type="Pfam" id="PF02790">
    <property type="entry name" value="COX2_TM"/>
    <property type="match status" value="1"/>
</dbReference>
<dbReference type="GO" id="GO:0004129">
    <property type="term" value="F:cytochrome-c oxidase activity"/>
    <property type="evidence" value="ECO:0007669"/>
    <property type="project" value="UniProtKB-EC"/>
</dbReference>
<dbReference type="NCBIfam" id="TIGR02866">
    <property type="entry name" value="CoxB"/>
    <property type="match status" value="1"/>
</dbReference>
<feature type="transmembrane region" description="Helical" evidence="19">
    <location>
        <begin position="26"/>
        <end position="48"/>
    </location>
</feature>
<dbReference type="GeneID" id="9725950"/>
<dbReference type="PROSITE" id="PS50857">
    <property type="entry name" value="COX2_CUA"/>
    <property type="match status" value="1"/>
</dbReference>
<evidence type="ECO:0000256" key="17">
    <source>
        <dbReference type="ARBA" id="ARBA00049512"/>
    </source>
</evidence>
<dbReference type="PANTHER" id="PTHR22888:SF9">
    <property type="entry name" value="CYTOCHROME C OXIDASE SUBUNIT 2"/>
    <property type="match status" value="1"/>
</dbReference>
<dbReference type="PROSITE" id="PS50999">
    <property type="entry name" value="COX2_TM"/>
    <property type="match status" value="1"/>
</dbReference>
<comment type="function">
    <text evidence="18">Component of the cytochrome c oxidase, the last enzyme in the mitochondrial electron transport chain which drives oxidative phosphorylation. The respiratory chain contains 3 multisubunit complexes succinate dehydrogenase (complex II, CII), ubiquinol-cytochrome c oxidoreductase (cytochrome b-c1 complex, complex III, CIII) and cytochrome c oxidase (complex IV, CIV), that cooperate to transfer electrons derived from NADH and succinate to molecular oxygen, creating an electrochemical gradient over the inner membrane that drives transmembrane transport and the ATP synthase. Cytochrome c oxidase is the component of the respiratory chain that catalyzes the reduction of oxygen to water. Electrons originating from reduced cytochrome c in the intermembrane space (IMS) are transferred via the dinuclear copper A center (CU(A)) of subunit 2 and heme A of subunit 1 to the active site in subunit 1, a binuclear center (BNC) formed by heme A3 and copper B (CU(B)). The BNC reduces molecular oxygen to 2 water molecules using 4 electrons from cytochrome c in the IMS and 4 protons from the mitochondrial matrix.</text>
</comment>
<comment type="subunit">
    <text evidence="3">Component of the cytochrome c oxidase (complex IV, CIV), a multisubunit enzyme composed of a catalytic core of 3 subunits and several supernumerary subunits. The complex exists as a monomer or a dimer and forms supercomplexes (SCs) in the inner mitochondrial membrane with ubiquinol-cytochrome c oxidoreductase (cytochrome b-c1 complex, complex III, CIII).</text>
</comment>
<evidence type="ECO:0000256" key="9">
    <source>
        <dbReference type="ARBA" id="ARBA00022792"/>
    </source>
</evidence>
<keyword evidence="15 18" id="KW-0496">Mitochondrion</keyword>
<keyword evidence="14 18" id="KW-0186">Copper</keyword>
<keyword evidence="16 18" id="KW-0472">Membrane</keyword>
<dbReference type="AlphaFoldDB" id="E0XH04"/>
<dbReference type="CDD" id="cd13912">
    <property type="entry name" value="CcO_II_C"/>
    <property type="match status" value="1"/>
</dbReference>
<dbReference type="InterPro" id="IPR045187">
    <property type="entry name" value="CcO_II"/>
</dbReference>
<evidence type="ECO:0000259" key="20">
    <source>
        <dbReference type="PROSITE" id="PS50857"/>
    </source>
</evidence>
<feature type="transmembrane region" description="Helical" evidence="19">
    <location>
        <begin position="60"/>
        <end position="87"/>
    </location>
</feature>
<keyword evidence="7 18" id="KW-0812">Transmembrane</keyword>
<evidence type="ECO:0000256" key="11">
    <source>
        <dbReference type="ARBA" id="ARBA00022967"/>
    </source>
</evidence>
<keyword evidence="13 19" id="KW-1133">Transmembrane helix</keyword>
<dbReference type="InterPro" id="IPR034210">
    <property type="entry name" value="CcO_II_C"/>
</dbReference>
<dbReference type="Pfam" id="PF00116">
    <property type="entry name" value="COX2"/>
    <property type="match status" value="1"/>
</dbReference>
<dbReference type="InterPro" id="IPR002429">
    <property type="entry name" value="CcO_II-like_C"/>
</dbReference>
<dbReference type="GO" id="GO:0016491">
    <property type="term" value="F:oxidoreductase activity"/>
    <property type="evidence" value="ECO:0007669"/>
    <property type="project" value="InterPro"/>
</dbReference>
<dbReference type="Gene3D" id="1.10.287.90">
    <property type="match status" value="1"/>
</dbReference>
<evidence type="ECO:0000313" key="22">
    <source>
        <dbReference type="EMBL" id="ADA69724.1"/>
    </source>
</evidence>
<keyword evidence="12 18" id="KW-0249">Electron transport</keyword>
<dbReference type="PRINTS" id="PR01166">
    <property type="entry name" value="CYCOXIDASEII"/>
</dbReference>
<dbReference type="SUPFAM" id="SSF81464">
    <property type="entry name" value="Cytochrome c oxidase subunit II-like, transmembrane region"/>
    <property type="match status" value="1"/>
</dbReference>
<dbReference type="GO" id="GO:0005743">
    <property type="term" value="C:mitochondrial inner membrane"/>
    <property type="evidence" value="ECO:0007669"/>
    <property type="project" value="UniProtKB-SubCell"/>
</dbReference>
<evidence type="ECO:0000256" key="10">
    <source>
        <dbReference type="ARBA" id="ARBA00022842"/>
    </source>
</evidence>
<dbReference type="InterPro" id="IPR014222">
    <property type="entry name" value="Cyt_c_oxidase_su2"/>
</dbReference>
<keyword evidence="6 18" id="KW-0679">Respiratory chain</keyword>
<gene>
    <name evidence="22" type="primary">COX2</name>
</gene>
<evidence type="ECO:0000256" key="15">
    <source>
        <dbReference type="ARBA" id="ARBA00023128"/>
    </source>
</evidence>
<organism evidence="22">
    <name type="scientific">Caprella mutica</name>
    <dbReference type="NCBI Taxonomy" id="380747"/>
    <lineage>
        <taxon>Eukaryota</taxon>
        <taxon>Metazoa</taxon>
        <taxon>Ecdysozoa</taxon>
        <taxon>Arthropoda</taxon>
        <taxon>Crustacea</taxon>
        <taxon>Multicrustacea</taxon>
        <taxon>Malacostraca</taxon>
        <taxon>Eumalacostraca</taxon>
        <taxon>Peracarida</taxon>
        <taxon>Amphipoda</taxon>
        <taxon>Senticaudata</taxon>
        <taxon>Corophiida</taxon>
        <taxon>Caprellidira</taxon>
        <taxon>Caprelloidea</taxon>
        <taxon>Caprellidae</taxon>
        <taxon>Caprella</taxon>
    </lineage>
</organism>
<evidence type="ECO:0000256" key="4">
    <source>
        <dbReference type="ARBA" id="ARBA00015946"/>
    </source>
</evidence>
<dbReference type="RefSeq" id="YP_003875579.1">
    <property type="nucleotide sequence ID" value="NC_014492.1"/>
</dbReference>
<dbReference type="GO" id="GO:0005507">
    <property type="term" value="F:copper ion binding"/>
    <property type="evidence" value="ECO:0007669"/>
    <property type="project" value="InterPro"/>
</dbReference>
<accession>E0XH04</accession>
<evidence type="ECO:0000256" key="19">
    <source>
        <dbReference type="SAM" id="Phobius"/>
    </source>
</evidence>
<comment type="similarity">
    <text evidence="2 18">Belongs to the cytochrome c oxidase subunit 2 family.</text>
</comment>
<dbReference type="InterPro" id="IPR036257">
    <property type="entry name" value="Cyt_c_oxidase_su2_TM_sf"/>
</dbReference>
<geneLocation type="mitochondrion" evidence="22"/>
<feature type="domain" description="Cytochrome oxidase subunit II copper A binding" evidence="20">
    <location>
        <begin position="92"/>
        <end position="225"/>
    </location>
</feature>
<evidence type="ECO:0000256" key="1">
    <source>
        <dbReference type="ARBA" id="ARBA00004448"/>
    </source>
</evidence>